<feature type="active site" description="Proton acceptor" evidence="7">
    <location>
        <position position="305"/>
    </location>
</feature>
<name>A0A9D1NQG8_9FIRM</name>
<dbReference type="InterPro" id="IPR001986">
    <property type="entry name" value="Enolpyruvate_Tfrase_dom"/>
</dbReference>
<keyword evidence="7" id="KW-0963">Cytoplasm</keyword>
<feature type="binding site" evidence="7">
    <location>
        <position position="21"/>
    </location>
    <ligand>
        <name>3-phosphoshikimate</name>
        <dbReference type="ChEBI" id="CHEBI:145989"/>
    </ligand>
</feature>
<comment type="pathway">
    <text evidence="1 7">Metabolic intermediate biosynthesis; chorismate biosynthesis; chorismate from D-erythrose 4-phosphate and phosphoenolpyruvate: step 6/7.</text>
</comment>
<dbReference type="GO" id="GO:0009073">
    <property type="term" value="P:aromatic amino acid family biosynthetic process"/>
    <property type="evidence" value="ECO:0007669"/>
    <property type="project" value="UniProtKB-KW"/>
</dbReference>
<comment type="subunit">
    <text evidence="7">Monomer.</text>
</comment>
<dbReference type="PANTHER" id="PTHR21090">
    <property type="entry name" value="AROM/DEHYDROQUINATE SYNTHASE"/>
    <property type="match status" value="1"/>
</dbReference>
<feature type="binding site" evidence="7">
    <location>
        <position position="163"/>
    </location>
    <ligand>
        <name>phosphoenolpyruvate</name>
        <dbReference type="ChEBI" id="CHEBI:58702"/>
    </ligand>
</feature>
<keyword evidence="4 7" id="KW-0808">Transferase</keyword>
<comment type="caution">
    <text evidence="9">The sequence shown here is derived from an EMBL/GenBank/DDBJ whole genome shotgun (WGS) entry which is preliminary data.</text>
</comment>
<evidence type="ECO:0000256" key="2">
    <source>
        <dbReference type="ARBA" id="ARBA00009948"/>
    </source>
</evidence>
<dbReference type="InterPro" id="IPR036968">
    <property type="entry name" value="Enolpyruvate_Tfrase_sf"/>
</dbReference>
<comment type="subcellular location">
    <subcellularLocation>
        <location evidence="7">Cytoplasm</location>
    </subcellularLocation>
</comment>
<evidence type="ECO:0000256" key="5">
    <source>
        <dbReference type="ARBA" id="ARBA00023141"/>
    </source>
</evidence>
<dbReference type="PANTHER" id="PTHR21090:SF5">
    <property type="entry name" value="PENTAFUNCTIONAL AROM POLYPEPTIDE"/>
    <property type="match status" value="1"/>
</dbReference>
<dbReference type="GO" id="GO:0003866">
    <property type="term" value="F:3-phosphoshikimate 1-carboxyvinyltransferase activity"/>
    <property type="evidence" value="ECO:0007669"/>
    <property type="project" value="UniProtKB-UniRule"/>
</dbReference>
<evidence type="ECO:0000256" key="3">
    <source>
        <dbReference type="ARBA" id="ARBA00022605"/>
    </source>
</evidence>
<dbReference type="SUPFAM" id="SSF55205">
    <property type="entry name" value="EPT/RTPC-like"/>
    <property type="match status" value="1"/>
</dbReference>
<protein>
    <recommendedName>
        <fullName evidence="7">3-phosphoshikimate 1-carboxyvinyltransferase</fullName>
        <ecNumber evidence="7">2.5.1.19</ecNumber>
    </recommendedName>
    <alternativeName>
        <fullName evidence="7">5-enolpyruvylshikimate-3-phosphate synthase</fullName>
        <shortName evidence="7">EPSP synthase</shortName>
        <shortName evidence="7">EPSPS</shortName>
    </alternativeName>
</protein>
<evidence type="ECO:0000313" key="10">
    <source>
        <dbReference type="Proteomes" id="UP000823960"/>
    </source>
</evidence>
<dbReference type="InterPro" id="IPR023193">
    <property type="entry name" value="EPSP_synthase_CS"/>
</dbReference>
<sequence>MTVFIKGGQRWGEVTVPASKSQAHRALILSALGKTPVELYCRGLSRDIKATVDCLNSLGARITADGDKISVIPLPRPFLGGGRVSLSCAESGSTLRFLLPVAGMLGVNAEFLPKGRLYERPISPLDGVLSEHGAEAVREDGRIRLSGRLRPGDYRISGEVSSQYISGLLMALPFMDGDSSLEITGKTESAGYIRMTEDMLRLCGIAFEKSGRRYFIPGGQTSRPESGMAIEGDYSSASFFLCMGALSDRGITVRGLLKDSSQGDRQLLEILKEFGAEVEIKEDGAVAVRKRELRGITLDAGQIPDIIPPIAALSSVACGRTVIKNASRLRIKESDRLSTTAGLLSSLGARIQELDDGLIIDGVKSLAGGTASSCGDHRIAMTAALASLACDGGITLLGAEDVNKSYPEFWRDFSGLSEG</sequence>
<feature type="binding site" evidence="7">
    <location>
        <position position="332"/>
    </location>
    <ligand>
        <name>3-phosphoshikimate</name>
        <dbReference type="ChEBI" id="CHEBI:145989"/>
    </ligand>
</feature>
<evidence type="ECO:0000259" key="8">
    <source>
        <dbReference type="Pfam" id="PF00275"/>
    </source>
</evidence>
<dbReference type="PROSITE" id="PS00885">
    <property type="entry name" value="EPSP_SYNTHASE_2"/>
    <property type="match status" value="1"/>
</dbReference>
<dbReference type="Proteomes" id="UP000823960">
    <property type="component" value="Unassembled WGS sequence"/>
</dbReference>
<dbReference type="GO" id="GO:0008652">
    <property type="term" value="P:amino acid biosynthetic process"/>
    <property type="evidence" value="ECO:0007669"/>
    <property type="project" value="UniProtKB-KW"/>
</dbReference>
<comment type="similarity">
    <text evidence="2 7">Belongs to the EPSP synthase family.</text>
</comment>
<feature type="binding site" evidence="7">
    <location>
        <position position="378"/>
    </location>
    <ligand>
        <name>phosphoenolpyruvate</name>
        <dbReference type="ChEBI" id="CHEBI:58702"/>
    </ligand>
</feature>
<evidence type="ECO:0000256" key="6">
    <source>
        <dbReference type="ARBA" id="ARBA00044633"/>
    </source>
</evidence>
<comment type="caution">
    <text evidence="7">Lacks conserved residue(s) required for the propagation of feature annotation.</text>
</comment>
<dbReference type="InterPro" id="IPR006264">
    <property type="entry name" value="EPSP_synthase"/>
</dbReference>
<dbReference type="GO" id="GO:0009423">
    <property type="term" value="P:chorismate biosynthetic process"/>
    <property type="evidence" value="ECO:0007669"/>
    <property type="project" value="UniProtKB-UniRule"/>
</dbReference>
<comment type="function">
    <text evidence="7">Catalyzes the transfer of the enolpyruvyl moiety of phosphoenolpyruvate (PEP) to the 5-hydroxyl of shikimate-3-phosphate (S3P) to produce enolpyruvyl shikimate-3-phosphate and inorganic phosphate.</text>
</comment>
<feature type="binding site" evidence="7">
    <location>
        <position position="161"/>
    </location>
    <ligand>
        <name>3-phosphoshikimate</name>
        <dbReference type="ChEBI" id="CHEBI:145989"/>
    </ligand>
</feature>
<feature type="binding site" evidence="7">
    <location>
        <position position="163"/>
    </location>
    <ligand>
        <name>3-phosphoshikimate</name>
        <dbReference type="ChEBI" id="CHEBI:145989"/>
    </ligand>
</feature>
<feature type="domain" description="Enolpyruvate transferase" evidence="8">
    <location>
        <begin position="12"/>
        <end position="412"/>
    </location>
</feature>
<feature type="binding site" evidence="7">
    <location>
        <position position="189"/>
    </location>
    <ligand>
        <name>3-phosphoshikimate</name>
        <dbReference type="ChEBI" id="CHEBI:145989"/>
    </ligand>
</feature>
<evidence type="ECO:0000256" key="1">
    <source>
        <dbReference type="ARBA" id="ARBA00004811"/>
    </source>
</evidence>
<dbReference type="Gene3D" id="3.65.10.10">
    <property type="entry name" value="Enolpyruvate transferase domain"/>
    <property type="match status" value="2"/>
</dbReference>
<evidence type="ECO:0000256" key="4">
    <source>
        <dbReference type="ARBA" id="ARBA00022679"/>
    </source>
</evidence>
<dbReference type="Pfam" id="PF00275">
    <property type="entry name" value="EPSP_synthase"/>
    <property type="match status" value="1"/>
</dbReference>
<dbReference type="NCBIfam" id="TIGR01356">
    <property type="entry name" value="aroA"/>
    <property type="match status" value="1"/>
</dbReference>
<dbReference type="InterPro" id="IPR013792">
    <property type="entry name" value="RNA3'P_cycl/enolpyr_Trfase_a/b"/>
</dbReference>
<dbReference type="GO" id="GO:0005737">
    <property type="term" value="C:cytoplasm"/>
    <property type="evidence" value="ECO:0007669"/>
    <property type="project" value="UniProtKB-SubCell"/>
</dbReference>
<feature type="binding site" evidence="7">
    <location>
        <position position="162"/>
    </location>
    <ligand>
        <name>3-phosphoshikimate</name>
        <dbReference type="ChEBI" id="CHEBI:145989"/>
    </ligand>
</feature>
<evidence type="ECO:0000313" key="9">
    <source>
        <dbReference type="EMBL" id="HIV10951.1"/>
    </source>
</evidence>
<dbReference type="CDD" id="cd01556">
    <property type="entry name" value="EPSP_synthase"/>
    <property type="match status" value="1"/>
</dbReference>
<feature type="binding site" evidence="7">
    <location>
        <position position="404"/>
    </location>
    <ligand>
        <name>phosphoenolpyruvate</name>
        <dbReference type="ChEBI" id="CHEBI:58702"/>
    </ligand>
</feature>
<keyword evidence="5 7" id="KW-0057">Aromatic amino acid biosynthesis</keyword>
<accession>A0A9D1NQG8</accession>
<dbReference type="HAMAP" id="MF_00210">
    <property type="entry name" value="EPSP_synth"/>
    <property type="match status" value="1"/>
</dbReference>
<reference evidence="9" key="2">
    <citation type="journal article" date="2021" name="PeerJ">
        <title>Extensive microbial diversity within the chicken gut microbiome revealed by metagenomics and culture.</title>
        <authorList>
            <person name="Gilroy R."/>
            <person name="Ravi A."/>
            <person name="Getino M."/>
            <person name="Pursley I."/>
            <person name="Horton D.L."/>
            <person name="Alikhan N.F."/>
            <person name="Baker D."/>
            <person name="Gharbi K."/>
            <person name="Hall N."/>
            <person name="Watson M."/>
            <person name="Adriaenssens E.M."/>
            <person name="Foster-Nyarko E."/>
            <person name="Jarju S."/>
            <person name="Secka A."/>
            <person name="Antonio M."/>
            <person name="Oren A."/>
            <person name="Chaudhuri R.R."/>
            <person name="La Ragione R."/>
            <person name="Hildebrand F."/>
            <person name="Pallen M.J."/>
        </authorList>
    </citation>
    <scope>NUCLEOTIDE SEQUENCE</scope>
    <source>
        <strain evidence="9">1370</strain>
    </source>
</reference>
<dbReference type="EMBL" id="DVOL01000062">
    <property type="protein sequence ID" value="HIV10951.1"/>
    <property type="molecule type" value="Genomic_DNA"/>
</dbReference>
<feature type="binding site" evidence="7">
    <location>
        <position position="20"/>
    </location>
    <ligand>
        <name>phosphoenolpyruvate</name>
        <dbReference type="ChEBI" id="CHEBI:58702"/>
    </ligand>
</feature>
<comment type="catalytic activity">
    <reaction evidence="6">
        <text>3-phosphoshikimate + phosphoenolpyruvate = 5-O-(1-carboxyvinyl)-3-phosphoshikimate + phosphate</text>
        <dbReference type="Rhea" id="RHEA:21256"/>
        <dbReference type="ChEBI" id="CHEBI:43474"/>
        <dbReference type="ChEBI" id="CHEBI:57701"/>
        <dbReference type="ChEBI" id="CHEBI:58702"/>
        <dbReference type="ChEBI" id="CHEBI:145989"/>
        <dbReference type="EC" id="2.5.1.19"/>
    </reaction>
    <physiologicalReaction direction="left-to-right" evidence="6">
        <dbReference type="Rhea" id="RHEA:21257"/>
    </physiologicalReaction>
</comment>
<reference evidence="9" key="1">
    <citation type="submission" date="2020-10" db="EMBL/GenBank/DDBJ databases">
        <authorList>
            <person name="Gilroy R."/>
        </authorList>
    </citation>
    <scope>NUCLEOTIDE SEQUENCE</scope>
    <source>
        <strain evidence="9">1370</strain>
    </source>
</reference>
<feature type="binding site" evidence="7">
    <location>
        <position position="120"/>
    </location>
    <ligand>
        <name>phosphoenolpyruvate</name>
        <dbReference type="ChEBI" id="CHEBI:58702"/>
    </ligand>
</feature>
<keyword evidence="3 7" id="KW-0028">Amino-acid biosynthesis</keyword>
<dbReference type="EC" id="2.5.1.19" evidence="7"/>
<proteinExistence type="inferred from homology"/>
<gene>
    <name evidence="7 9" type="primary">aroA</name>
    <name evidence="9" type="ORF">IAD28_04595</name>
</gene>
<organism evidence="9 10">
    <name type="scientific">Candidatus Faeciplasma avium</name>
    <dbReference type="NCBI Taxonomy" id="2840798"/>
    <lineage>
        <taxon>Bacteria</taxon>
        <taxon>Bacillati</taxon>
        <taxon>Bacillota</taxon>
        <taxon>Clostridia</taxon>
        <taxon>Eubacteriales</taxon>
        <taxon>Oscillospiraceae</taxon>
        <taxon>Oscillospiraceae incertae sedis</taxon>
        <taxon>Candidatus Faeciplasma</taxon>
    </lineage>
</organism>
<dbReference type="AlphaFoldDB" id="A0A9D1NQG8"/>
<feature type="binding site" evidence="7">
    <location>
        <position position="25"/>
    </location>
    <ligand>
        <name>3-phosphoshikimate</name>
        <dbReference type="ChEBI" id="CHEBI:145989"/>
    </ligand>
</feature>
<feature type="binding site" evidence="7">
    <location>
        <position position="305"/>
    </location>
    <ligand>
        <name>3-phosphoshikimate</name>
        <dbReference type="ChEBI" id="CHEBI:145989"/>
    </ligand>
</feature>
<feature type="binding site" evidence="7">
    <location>
        <position position="92"/>
    </location>
    <ligand>
        <name>phosphoenolpyruvate</name>
        <dbReference type="ChEBI" id="CHEBI:58702"/>
    </ligand>
</feature>
<feature type="binding site" evidence="7">
    <location>
        <position position="20"/>
    </location>
    <ligand>
        <name>3-phosphoshikimate</name>
        <dbReference type="ChEBI" id="CHEBI:145989"/>
    </ligand>
</feature>
<feature type="binding site" evidence="7">
    <location>
        <position position="336"/>
    </location>
    <ligand>
        <name>phosphoenolpyruvate</name>
        <dbReference type="ChEBI" id="CHEBI:58702"/>
    </ligand>
</feature>
<evidence type="ECO:0000256" key="7">
    <source>
        <dbReference type="HAMAP-Rule" id="MF_00210"/>
    </source>
</evidence>
<dbReference type="PIRSF" id="PIRSF000505">
    <property type="entry name" value="EPSPS"/>
    <property type="match status" value="1"/>
</dbReference>